<dbReference type="GO" id="GO:0052689">
    <property type="term" value="F:carboxylic ester hydrolase activity"/>
    <property type="evidence" value="ECO:0007669"/>
    <property type="project" value="TreeGrafter"/>
</dbReference>
<keyword evidence="2" id="KW-0575">Peroxidase</keyword>
<dbReference type="Pfam" id="PF12697">
    <property type="entry name" value="Abhydrolase_6"/>
    <property type="match status" value="1"/>
</dbReference>
<dbReference type="GO" id="GO:0042171">
    <property type="term" value="F:lysophosphatidic acid acyltransferase activity"/>
    <property type="evidence" value="ECO:0007669"/>
    <property type="project" value="TreeGrafter"/>
</dbReference>
<dbReference type="GO" id="GO:0006654">
    <property type="term" value="P:phosphatidic acid biosynthetic process"/>
    <property type="evidence" value="ECO:0007669"/>
    <property type="project" value="TreeGrafter"/>
</dbReference>
<dbReference type="OrthoDB" id="9806902at2"/>
<evidence type="ECO:0000313" key="3">
    <source>
        <dbReference type="Proteomes" id="UP000242999"/>
    </source>
</evidence>
<dbReference type="InterPro" id="IPR029058">
    <property type="entry name" value="AB_hydrolase_fold"/>
</dbReference>
<gene>
    <name evidence="2" type="ORF">SAMN05421831_1115</name>
</gene>
<protein>
    <submittedName>
        <fullName evidence="2">Non-heme chloroperoxidase</fullName>
    </submittedName>
</protein>
<keyword evidence="3" id="KW-1185">Reference proteome</keyword>
<evidence type="ECO:0000313" key="2">
    <source>
        <dbReference type="EMBL" id="SEI81136.1"/>
    </source>
</evidence>
<dbReference type="Gene3D" id="3.40.50.1820">
    <property type="entry name" value="alpha/beta hydrolase"/>
    <property type="match status" value="1"/>
</dbReference>
<dbReference type="GO" id="GO:0055088">
    <property type="term" value="P:lipid homeostasis"/>
    <property type="evidence" value="ECO:0007669"/>
    <property type="project" value="TreeGrafter"/>
</dbReference>
<dbReference type="Proteomes" id="UP000242999">
    <property type="component" value="Unassembled WGS sequence"/>
</dbReference>
<keyword evidence="2" id="KW-0560">Oxidoreductase</keyword>
<evidence type="ECO:0000259" key="1">
    <source>
        <dbReference type="Pfam" id="PF12697"/>
    </source>
</evidence>
<dbReference type="SUPFAM" id="SSF53474">
    <property type="entry name" value="alpha/beta-Hydrolases"/>
    <property type="match status" value="1"/>
</dbReference>
<dbReference type="EMBL" id="FNYH01000011">
    <property type="protein sequence ID" value="SEI81136.1"/>
    <property type="molecule type" value="Genomic_DNA"/>
</dbReference>
<dbReference type="RefSeq" id="WP_093311311.1">
    <property type="nucleotide sequence ID" value="NZ_FNYH01000011.1"/>
</dbReference>
<feature type="domain" description="AB hydrolase-1" evidence="1">
    <location>
        <begin position="18"/>
        <end position="247"/>
    </location>
</feature>
<name>A0A1H6TPD0_9GAMM</name>
<dbReference type="InterPro" id="IPR000073">
    <property type="entry name" value="AB_hydrolase_1"/>
</dbReference>
<reference evidence="3" key="1">
    <citation type="submission" date="2016-10" db="EMBL/GenBank/DDBJ databases">
        <authorList>
            <person name="Varghese N."/>
            <person name="Submissions S."/>
        </authorList>
    </citation>
    <scope>NUCLEOTIDE SEQUENCE [LARGE SCALE GENOMIC DNA]</scope>
    <source>
        <strain evidence="3">DSM 7165</strain>
    </source>
</reference>
<organism evidence="2 3">
    <name type="scientific">Allopseudospirillum japonicum</name>
    <dbReference type="NCBI Taxonomy" id="64971"/>
    <lineage>
        <taxon>Bacteria</taxon>
        <taxon>Pseudomonadati</taxon>
        <taxon>Pseudomonadota</taxon>
        <taxon>Gammaproteobacteria</taxon>
        <taxon>Oceanospirillales</taxon>
        <taxon>Oceanospirillaceae</taxon>
        <taxon>Allopseudospirillum</taxon>
    </lineage>
</organism>
<proteinExistence type="predicted"/>
<dbReference type="STRING" id="64971.SAMN05421831_1115"/>
<sequence length="273" mass="30938">MQIEVIKSPSEQAQAQPVLFVHGIFTGAWIWQEHFLPWFAEQGYHAWALSLRGHGGSEGHQDLHHWGLDDYVADLTQVAAKMELAYRRKPLIVGHSMGGMVVQRYLSKNQGAGAVLLCSMPPQGLVPLSWQSLLQHPRLTLEMGQTYLNPNLASRRQLQEILFHHPMPEEDLDRWLAQMGAESRQLLWDLSWGALPNIYQVQRTPLAVIGARHDRLVPTTMVSMTGWSYALAPLWLEEMGHGVMLEPNWQQAAHLIKAQLDTMTQFQQQTACA</sequence>
<dbReference type="PRINTS" id="PR00111">
    <property type="entry name" value="ABHYDROLASE"/>
</dbReference>
<dbReference type="AlphaFoldDB" id="A0A1H6TPD0"/>
<dbReference type="PANTHER" id="PTHR42886:SF42">
    <property type="entry name" value="ALPHA_BETA-HYDROLASES SUPERFAMILY PROTEIN"/>
    <property type="match status" value="1"/>
</dbReference>
<accession>A0A1H6TPD0</accession>
<dbReference type="PANTHER" id="PTHR42886">
    <property type="entry name" value="RE40534P-RELATED"/>
    <property type="match status" value="1"/>
</dbReference>
<dbReference type="GO" id="GO:0004601">
    <property type="term" value="F:peroxidase activity"/>
    <property type="evidence" value="ECO:0007669"/>
    <property type="project" value="UniProtKB-KW"/>
</dbReference>